<protein>
    <submittedName>
        <fullName evidence="2">Uncharacterized protein</fullName>
    </submittedName>
</protein>
<proteinExistence type="predicted"/>
<name>A0A0L0F8K3_9EUKA</name>
<feature type="region of interest" description="Disordered" evidence="1">
    <location>
        <begin position="60"/>
        <end position="89"/>
    </location>
</feature>
<sequence length="132" mass="13938">MTEYQTQTQRLKSIRPKRKGSRESDPNAKAQENGPKGFGIGGLGTQTGLTALGVTKAAPAGGAASTLGSQGVPESEAKTVPPEATKVPAAASKPAFDKYTRVGYMHASYSTVAMLCHMNPKPHMSKQEMYLN</sequence>
<dbReference type="AlphaFoldDB" id="A0A0L0F8K3"/>
<accession>A0A0L0F8K3</accession>
<organism evidence="2 3">
    <name type="scientific">Sphaeroforma arctica JP610</name>
    <dbReference type="NCBI Taxonomy" id="667725"/>
    <lineage>
        <taxon>Eukaryota</taxon>
        <taxon>Ichthyosporea</taxon>
        <taxon>Ichthyophonida</taxon>
        <taxon>Sphaeroforma</taxon>
    </lineage>
</organism>
<dbReference type="EMBL" id="KQ246167">
    <property type="protein sequence ID" value="KNC73045.1"/>
    <property type="molecule type" value="Genomic_DNA"/>
</dbReference>
<evidence type="ECO:0000313" key="3">
    <source>
        <dbReference type="Proteomes" id="UP000054560"/>
    </source>
</evidence>
<dbReference type="RefSeq" id="XP_014146947.1">
    <property type="nucleotide sequence ID" value="XM_014291472.1"/>
</dbReference>
<evidence type="ECO:0000256" key="1">
    <source>
        <dbReference type="SAM" id="MobiDB-lite"/>
    </source>
</evidence>
<evidence type="ECO:0000313" key="2">
    <source>
        <dbReference type="EMBL" id="KNC73045.1"/>
    </source>
</evidence>
<dbReference type="Proteomes" id="UP000054560">
    <property type="component" value="Unassembled WGS sequence"/>
</dbReference>
<dbReference type="GeneID" id="25914898"/>
<keyword evidence="3" id="KW-1185">Reference proteome</keyword>
<gene>
    <name evidence="2" type="ORF">SARC_14394</name>
</gene>
<feature type="compositionally biased region" description="Polar residues" evidence="1">
    <location>
        <begin position="1"/>
        <end position="11"/>
    </location>
</feature>
<reference evidence="2 3" key="1">
    <citation type="submission" date="2011-02" db="EMBL/GenBank/DDBJ databases">
        <title>The Genome Sequence of Sphaeroforma arctica JP610.</title>
        <authorList>
            <consortium name="The Broad Institute Genome Sequencing Platform"/>
            <person name="Russ C."/>
            <person name="Cuomo C."/>
            <person name="Young S.K."/>
            <person name="Zeng Q."/>
            <person name="Gargeya S."/>
            <person name="Alvarado L."/>
            <person name="Berlin A."/>
            <person name="Chapman S.B."/>
            <person name="Chen Z."/>
            <person name="Freedman E."/>
            <person name="Gellesch M."/>
            <person name="Goldberg J."/>
            <person name="Griggs A."/>
            <person name="Gujja S."/>
            <person name="Heilman E."/>
            <person name="Heiman D."/>
            <person name="Howarth C."/>
            <person name="Mehta T."/>
            <person name="Neiman D."/>
            <person name="Pearson M."/>
            <person name="Roberts A."/>
            <person name="Saif S."/>
            <person name="Shea T."/>
            <person name="Shenoy N."/>
            <person name="Sisk P."/>
            <person name="Stolte C."/>
            <person name="Sykes S."/>
            <person name="White J."/>
            <person name="Yandava C."/>
            <person name="Burger G."/>
            <person name="Gray M.W."/>
            <person name="Holland P.W.H."/>
            <person name="King N."/>
            <person name="Lang F.B.F."/>
            <person name="Roger A.J."/>
            <person name="Ruiz-Trillo I."/>
            <person name="Haas B."/>
            <person name="Nusbaum C."/>
            <person name="Birren B."/>
        </authorList>
    </citation>
    <scope>NUCLEOTIDE SEQUENCE [LARGE SCALE GENOMIC DNA]</scope>
    <source>
        <strain evidence="2 3">JP610</strain>
    </source>
</reference>
<feature type="region of interest" description="Disordered" evidence="1">
    <location>
        <begin position="1"/>
        <end position="42"/>
    </location>
</feature>